<dbReference type="Proteomes" id="UP000291189">
    <property type="component" value="Unassembled WGS sequence"/>
</dbReference>
<name>A0A4Q5IXC4_9ACTN</name>
<protein>
    <recommendedName>
        <fullName evidence="5">Peptidase MA-like domain-containing protein</fullName>
    </recommendedName>
</protein>
<keyword evidence="2" id="KW-0472">Membrane</keyword>
<evidence type="ECO:0000256" key="2">
    <source>
        <dbReference type="SAM" id="Phobius"/>
    </source>
</evidence>
<dbReference type="EMBL" id="SDPU01000035">
    <property type="protein sequence ID" value="RYU09611.1"/>
    <property type="molecule type" value="Genomic_DNA"/>
</dbReference>
<evidence type="ECO:0000313" key="4">
    <source>
        <dbReference type="Proteomes" id="UP000291189"/>
    </source>
</evidence>
<evidence type="ECO:0000256" key="1">
    <source>
        <dbReference type="SAM" id="MobiDB-lite"/>
    </source>
</evidence>
<gene>
    <name evidence="3" type="ORF">ETU37_21510</name>
</gene>
<feature type="region of interest" description="Disordered" evidence="1">
    <location>
        <begin position="1"/>
        <end position="21"/>
    </location>
</feature>
<keyword evidence="2" id="KW-0812">Transmembrane</keyword>
<dbReference type="OrthoDB" id="5242307at2"/>
<sequence length="445" mass="47117">MQSDLAEPTSTPAPRRRRKAGRSRRWATGLVLCVLAAAVSYWVLSRPETAVLPRPGDSAAPRTREDAAAGLLADLTTALETGSRADVEALAAPGDRDAVRELAALQGNVQRLGVRDLEMRYVDENAGRTVAGVAPPLRKRAWVGDVALSWGLDGFDGGDSRMEVTMTFAGTEDGAAFVTARGDYGRAAPLWMLERLAVRRSSQALVMVAAGATGAGPGGRGVASYHALADRAVVDVRKVFPRWQGPLVVEVPSSQDELARALGSEQTAYSSIAAVTTPVDGSSGADSPIHIFVNPPVFGPLGEQGAQIVMSHEAAHVATKAAASSMPTWLLEGFADYVALAHVDLPVEVTASQIIAQVQDQGAPPTLPGASEFETENTTLGASYESAWLACRLLAEQYGEKKLLAFYERADQDGSTKAAFRDVLGTDERAFTESWRDYLEGLAGV</sequence>
<proteinExistence type="predicted"/>
<keyword evidence="4" id="KW-1185">Reference proteome</keyword>
<keyword evidence="2" id="KW-1133">Transmembrane helix</keyword>
<feature type="compositionally biased region" description="Polar residues" evidence="1">
    <location>
        <begin position="1"/>
        <end position="12"/>
    </location>
</feature>
<dbReference type="RefSeq" id="WP_129989376.1">
    <property type="nucleotide sequence ID" value="NZ_SDPU01000035.1"/>
</dbReference>
<evidence type="ECO:0000313" key="3">
    <source>
        <dbReference type="EMBL" id="RYU09611.1"/>
    </source>
</evidence>
<accession>A0A4Q5IXC4</accession>
<comment type="caution">
    <text evidence="3">The sequence shown here is derived from an EMBL/GenBank/DDBJ whole genome shotgun (WGS) entry which is preliminary data.</text>
</comment>
<reference evidence="3 4" key="1">
    <citation type="submission" date="2019-01" db="EMBL/GenBank/DDBJ databases">
        <title>Nocardioides guangzhouensis sp. nov., an actinobacterium isolated from soil.</title>
        <authorList>
            <person name="Fu Y."/>
            <person name="Cai Y."/>
            <person name="Lin Z."/>
            <person name="Chen P."/>
        </authorList>
    </citation>
    <scope>NUCLEOTIDE SEQUENCE [LARGE SCALE GENOMIC DNA]</scope>
    <source>
        <strain evidence="3 4">NBRC 105384</strain>
    </source>
</reference>
<evidence type="ECO:0008006" key="5">
    <source>
        <dbReference type="Google" id="ProtNLM"/>
    </source>
</evidence>
<organism evidence="3 4">
    <name type="scientific">Nocardioides iriomotensis</name>
    <dbReference type="NCBI Taxonomy" id="715784"/>
    <lineage>
        <taxon>Bacteria</taxon>
        <taxon>Bacillati</taxon>
        <taxon>Actinomycetota</taxon>
        <taxon>Actinomycetes</taxon>
        <taxon>Propionibacteriales</taxon>
        <taxon>Nocardioidaceae</taxon>
        <taxon>Nocardioides</taxon>
    </lineage>
</organism>
<dbReference type="AlphaFoldDB" id="A0A4Q5IXC4"/>
<feature type="transmembrane region" description="Helical" evidence="2">
    <location>
        <begin position="26"/>
        <end position="44"/>
    </location>
</feature>